<sequence length="95" mass="10712">MKQKSQWGKIKGENKRINLERNRRHISKGVTRVAGGAGVTGIGFYPYERHRLLVVLRSGDEIDRSGGEQLCVDSDLQRRCIGVCWDKCGVSLQQI</sequence>
<evidence type="ECO:0000313" key="2">
    <source>
        <dbReference type="Proteomes" id="UP001055879"/>
    </source>
</evidence>
<keyword evidence="2" id="KW-1185">Reference proteome</keyword>
<evidence type="ECO:0000313" key="1">
    <source>
        <dbReference type="EMBL" id="KAI3677826.1"/>
    </source>
</evidence>
<reference evidence="1 2" key="2">
    <citation type="journal article" date="2022" name="Mol. Ecol. Resour.">
        <title>The genomes of chicory, endive, great burdock and yacon provide insights into Asteraceae paleo-polyploidization history and plant inulin production.</title>
        <authorList>
            <person name="Fan W."/>
            <person name="Wang S."/>
            <person name="Wang H."/>
            <person name="Wang A."/>
            <person name="Jiang F."/>
            <person name="Liu H."/>
            <person name="Zhao H."/>
            <person name="Xu D."/>
            <person name="Zhang Y."/>
        </authorList>
    </citation>
    <scope>NUCLEOTIDE SEQUENCE [LARGE SCALE GENOMIC DNA]</scope>
    <source>
        <strain evidence="2">cv. Niubang</strain>
    </source>
</reference>
<protein>
    <submittedName>
        <fullName evidence="1">Uncharacterized protein</fullName>
    </submittedName>
</protein>
<accession>A0ACB8Y1Z8</accession>
<proteinExistence type="predicted"/>
<name>A0ACB8Y1Z8_ARCLA</name>
<gene>
    <name evidence="1" type="ORF">L6452_37096</name>
</gene>
<comment type="caution">
    <text evidence="1">The sequence shown here is derived from an EMBL/GenBank/DDBJ whole genome shotgun (WGS) entry which is preliminary data.</text>
</comment>
<reference evidence="2" key="1">
    <citation type="journal article" date="2022" name="Mol. Ecol. Resour.">
        <title>The genomes of chicory, endive, great burdock and yacon provide insights into Asteraceae palaeo-polyploidization history and plant inulin production.</title>
        <authorList>
            <person name="Fan W."/>
            <person name="Wang S."/>
            <person name="Wang H."/>
            <person name="Wang A."/>
            <person name="Jiang F."/>
            <person name="Liu H."/>
            <person name="Zhao H."/>
            <person name="Xu D."/>
            <person name="Zhang Y."/>
        </authorList>
    </citation>
    <scope>NUCLEOTIDE SEQUENCE [LARGE SCALE GENOMIC DNA]</scope>
    <source>
        <strain evidence="2">cv. Niubang</strain>
    </source>
</reference>
<dbReference type="EMBL" id="CM042060">
    <property type="protein sequence ID" value="KAI3677826.1"/>
    <property type="molecule type" value="Genomic_DNA"/>
</dbReference>
<dbReference type="Proteomes" id="UP001055879">
    <property type="component" value="Linkage Group LG14"/>
</dbReference>
<organism evidence="1 2">
    <name type="scientific">Arctium lappa</name>
    <name type="common">Greater burdock</name>
    <name type="synonym">Lappa major</name>
    <dbReference type="NCBI Taxonomy" id="4217"/>
    <lineage>
        <taxon>Eukaryota</taxon>
        <taxon>Viridiplantae</taxon>
        <taxon>Streptophyta</taxon>
        <taxon>Embryophyta</taxon>
        <taxon>Tracheophyta</taxon>
        <taxon>Spermatophyta</taxon>
        <taxon>Magnoliopsida</taxon>
        <taxon>eudicotyledons</taxon>
        <taxon>Gunneridae</taxon>
        <taxon>Pentapetalae</taxon>
        <taxon>asterids</taxon>
        <taxon>campanulids</taxon>
        <taxon>Asterales</taxon>
        <taxon>Asteraceae</taxon>
        <taxon>Carduoideae</taxon>
        <taxon>Cardueae</taxon>
        <taxon>Arctiinae</taxon>
        <taxon>Arctium</taxon>
    </lineage>
</organism>